<dbReference type="AlphaFoldDB" id="A0A6J4VE67"/>
<dbReference type="InterPro" id="IPR002792">
    <property type="entry name" value="TRAM_dom"/>
</dbReference>
<dbReference type="SUPFAM" id="SSF50249">
    <property type="entry name" value="Nucleic acid-binding proteins"/>
    <property type="match status" value="1"/>
</dbReference>
<feature type="active site" description="Nucleophile" evidence="4">
    <location>
        <position position="363"/>
    </location>
</feature>
<protein>
    <submittedName>
        <fullName evidence="7">RNA methyltransferase, TrmA family</fullName>
    </submittedName>
</protein>
<dbReference type="Pfam" id="PF05958">
    <property type="entry name" value="tRNA_U5-meth_tr"/>
    <property type="match status" value="1"/>
</dbReference>
<dbReference type="Gene3D" id="2.40.50.140">
    <property type="entry name" value="Nucleic acid-binding proteins"/>
    <property type="match status" value="1"/>
</dbReference>
<organism evidence="7">
    <name type="scientific">uncultured Thermomicrobiales bacterium</name>
    <dbReference type="NCBI Taxonomy" id="1645740"/>
    <lineage>
        <taxon>Bacteria</taxon>
        <taxon>Pseudomonadati</taxon>
        <taxon>Thermomicrobiota</taxon>
        <taxon>Thermomicrobia</taxon>
        <taxon>Thermomicrobiales</taxon>
        <taxon>environmental samples</taxon>
    </lineage>
</organism>
<reference evidence="7" key="1">
    <citation type="submission" date="2020-02" db="EMBL/GenBank/DDBJ databases">
        <authorList>
            <person name="Meier V. D."/>
        </authorList>
    </citation>
    <scope>NUCLEOTIDE SEQUENCE</scope>
    <source>
        <strain evidence="7">AVDCRST_MAG19</strain>
    </source>
</reference>
<feature type="domain" description="TRAM" evidence="6">
    <location>
        <begin position="3"/>
        <end position="61"/>
    </location>
</feature>
<feature type="binding site" evidence="4">
    <location>
        <position position="288"/>
    </location>
    <ligand>
        <name>S-adenosyl-L-methionine</name>
        <dbReference type="ChEBI" id="CHEBI:59789"/>
    </ligand>
</feature>
<dbReference type="Pfam" id="PF01938">
    <property type="entry name" value="TRAM"/>
    <property type="match status" value="1"/>
</dbReference>
<dbReference type="SUPFAM" id="SSF53335">
    <property type="entry name" value="S-adenosyl-L-methionine-dependent methyltransferases"/>
    <property type="match status" value="1"/>
</dbReference>
<dbReference type="PANTHER" id="PTHR11061">
    <property type="entry name" value="RNA M5U METHYLTRANSFERASE"/>
    <property type="match status" value="1"/>
</dbReference>
<evidence type="ECO:0000259" key="6">
    <source>
        <dbReference type="PROSITE" id="PS50926"/>
    </source>
</evidence>
<dbReference type="PROSITE" id="PS51687">
    <property type="entry name" value="SAM_MT_RNA_M5U"/>
    <property type="match status" value="1"/>
</dbReference>
<feature type="binding site" evidence="4">
    <location>
        <position position="336"/>
    </location>
    <ligand>
        <name>S-adenosyl-L-methionine</name>
        <dbReference type="ChEBI" id="CHEBI:59789"/>
    </ligand>
</feature>
<dbReference type="InterPro" id="IPR029063">
    <property type="entry name" value="SAM-dependent_MTases_sf"/>
</dbReference>
<comment type="similarity">
    <text evidence="4">Belongs to the class I-like SAM-binding methyltransferase superfamily. RNA M5U methyltransferase family.</text>
</comment>
<keyword evidence="2 4" id="KW-0808">Transferase</keyword>
<dbReference type="InterPro" id="IPR010280">
    <property type="entry name" value="U5_MeTrfase_fam"/>
</dbReference>
<name>A0A6J4VE67_9BACT</name>
<dbReference type="EMBL" id="CADCWL010000175">
    <property type="protein sequence ID" value="CAA9575072.1"/>
    <property type="molecule type" value="Genomic_DNA"/>
</dbReference>
<dbReference type="PANTHER" id="PTHR11061:SF30">
    <property type="entry name" value="TRNA (URACIL(54)-C(5))-METHYLTRANSFERASE"/>
    <property type="match status" value="1"/>
</dbReference>
<dbReference type="GO" id="GO:0070475">
    <property type="term" value="P:rRNA base methylation"/>
    <property type="evidence" value="ECO:0007669"/>
    <property type="project" value="TreeGrafter"/>
</dbReference>
<keyword evidence="3 4" id="KW-0949">S-adenosyl-L-methionine</keyword>
<evidence type="ECO:0000256" key="4">
    <source>
        <dbReference type="PROSITE-ProRule" id="PRU01024"/>
    </source>
</evidence>
<dbReference type="GO" id="GO:0070041">
    <property type="term" value="F:rRNA (uridine-C5-)-methyltransferase activity"/>
    <property type="evidence" value="ECO:0007669"/>
    <property type="project" value="TreeGrafter"/>
</dbReference>
<dbReference type="PROSITE" id="PS50926">
    <property type="entry name" value="TRAM"/>
    <property type="match status" value="1"/>
</dbReference>
<evidence type="ECO:0000256" key="5">
    <source>
        <dbReference type="PROSITE-ProRule" id="PRU10015"/>
    </source>
</evidence>
<dbReference type="InterPro" id="IPR030391">
    <property type="entry name" value="MeTrfase_TrmA_CS"/>
</dbReference>
<accession>A0A6J4VE67</accession>
<gene>
    <name evidence="7" type="ORF">AVDCRST_MAG19-3238</name>
</gene>
<dbReference type="PROSITE" id="PS01230">
    <property type="entry name" value="TRMA_1"/>
    <property type="match status" value="1"/>
</dbReference>
<proteinExistence type="inferred from homology"/>
<feature type="active site" evidence="5">
    <location>
        <position position="363"/>
    </location>
</feature>
<evidence type="ECO:0000313" key="7">
    <source>
        <dbReference type="EMBL" id="CAA9575072.1"/>
    </source>
</evidence>
<evidence type="ECO:0000256" key="1">
    <source>
        <dbReference type="ARBA" id="ARBA00022603"/>
    </source>
</evidence>
<evidence type="ECO:0000256" key="3">
    <source>
        <dbReference type="ARBA" id="ARBA00022691"/>
    </source>
</evidence>
<evidence type="ECO:0000256" key="2">
    <source>
        <dbReference type="ARBA" id="ARBA00022679"/>
    </source>
</evidence>
<dbReference type="Gene3D" id="3.40.50.150">
    <property type="entry name" value="Vaccinia Virus protein VP39"/>
    <property type="match status" value="2"/>
</dbReference>
<feature type="binding site" evidence="4">
    <location>
        <position position="267"/>
    </location>
    <ligand>
        <name>S-adenosyl-L-methionine</name>
        <dbReference type="ChEBI" id="CHEBI:59789"/>
    </ligand>
</feature>
<dbReference type="InterPro" id="IPR030390">
    <property type="entry name" value="MeTrfase_TrmA_AS"/>
</dbReference>
<keyword evidence="1 4" id="KW-0489">Methyltransferase</keyword>
<dbReference type="InterPro" id="IPR012340">
    <property type="entry name" value="NA-bd_OB-fold"/>
</dbReference>
<feature type="binding site" evidence="4">
    <location>
        <position position="230"/>
    </location>
    <ligand>
        <name>S-adenosyl-L-methionine</name>
        <dbReference type="ChEBI" id="CHEBI:59789"/>
    </ligand>
</feature>
<dbReference type="PROSITE" id="PS01231">
    <property type="entry name" value="TRMA_2"/>
    <property type="match status" value="1"/>
</dbReference>
<dbReference type="CDD" id="cd02440">
    <property type="entry name" value="AdoMet_MTases"/>
    <property type="match status" value="1"/>
</dbReference>
<sequence>MEGSGIGREVETTIERLVPGGDGLAHAAGRTLFVPLAAPGDRLRVRVERVRGTVGFARILEVLAPSPLRVPPPNPVLARCGGCDFQHLAYEAQLAAKAEIVRDCLRRIAGVEPPAEIPIAPSPRQWGYRGRAEWRHDAQRGVLGYVEGGSHRVCDLTHDPLVEPALAVVLGELRGRLAGGGLPGDAPEFRAAAGDDGVSLSPPLVGDEPARVTRIIAGERYAFDADCFFQANPGVLQALVEEALRFAPEAAPGVDPGADRSPAVDLYCGVGLFTLPLARRFPRVVGVESHPRTSGFAARNAAEAGLGNVGIETMPVGRWLADRWRSYGRAPFLLVDPPRVGLDAATLGGILRLRPDRVAYVSCDPATLARDLKALLGGGYRLERVAAVDMFPQTHHVEIVAHLARGT</sequence>